<keyword evidence="7" id="KW-1185">Reference proteome</keyword>
<dbReference type="Pfam" id="PF09339">
    <property type="entry name" value="HTH_IclR"/>
    <property type="match status" value="1"/>
</dbReference>
<dbReference type="GO" id="GO:0003677">
    <property type="term" value="F:DNA binding"/>
    <property type="evidence" value="ECO:0007669"/>
    <property type="project" value="UniProtKB-KW"/>
</dbReference>
<keyword evidence="2" id="KW-0238">DNA-binding</keyword>
<dbReference type="Gene3D" id="1.10.10.10">
    <property type="entry name" value="Winged helix-like DNA-binding domain superfamily/Winged helix DNA-binding domain"/>
    <property type="match status" value="1"/>
</dbReference>
<dbReference type="PANTHER" id="PTHR30136">
    <property type="entry name" value="HELIX-TURN-HELIX TRANSCRIPTIONAL REGULATOR, ICLR FAMILY"/>
    <property type="match status" value="1"/>
</dbReference>
<feature type="domain" description="IclR-ED" evidence="5">
    <location>
        <begin position="72"/>
        <end position="256"/>
    </location>
</feature>
<dbReference type="InterPro" id="IPR036388">
    <property type="entry name" value="WH-like_DNA-bd_sf"/>
</dbReference>
<proteinExistence type="predicted"/>
<dbReference type="STRING" id="1960309.SAMN03159343_1674"/>
<dbReference type="Proteomes" id="UP000198981">
    <property type="component" value="Unassembled WGS sequence"/>
</dbReference>
<dbReference type="SUPFAM" id="SSF55781">
    <property type="entry name" value="GAF domain-like"/>
    <property type="match status" value="1"/>
</dbReference>
<name>A0A1G4XX82_9ACTN</name>
<dbReference type="PROSITE" id="PS51077">
    <property type="entry name" value="HTH_ICLR"/>
    <property type="match status" value="1"/>
</dbReference>
<evidence type="ECO:0000313" key="6">
    <source>
        <dbReference type="EMBL" id="SCX45811.1"/>
    </source>
</evidence>
<dbReference type="OrthoDB" id="60629at2"/>
<dbReference type="InterPro" id="IPR014757">
    <property type="entry name" value="Tscrpt_reg_IclR_C"/>
</dbReference>
<keyword evidence="1" id="KW-0805">Transcription regulation</keyword>
<dbReference type="InterPro" id="IPR005471">
    <property type="entry name" value="Tscrpt_reg_IclR_N"/>
</dbReference>
<dbReference type="InterPro" id="IPR029016">
    <property type="entry name" value="GAF-like_dom_sf"/>
</dbReference>
<dbReference type="Pfam" id="PF01614">
    <property type="entry name" value="IclR_C"/>
    <property type="match status" value="1"/>
</dbReference>
<evidence type="ECO:0000259" key="5">
    <source>
        <dbReference type="PROSITE" id="PS51078"/>
    </source>
</evidence>
<evidence type="ECO:0000256" key="2">
    <source>
        <dbReference type="ARBA" id="ARBA00023125"/>
    </source>
</evidence>
<keyword evidence="3" id="KW-0804">Transcription</keyword>
<evidence type="ECO:0000259" key="4">
    <source>
        <dbReference type="PROSITE" id="PS51077"/>
    </source>
</evidence>
<reference evidence="7" key="1">
    <citation type="submission" date="2016-10" db="EMBL/GenBank/DDBJ databases">
        <authorList>
            <person name="Varghese N."/>
            <person name="Submissions S."/>
        </authorList>
    </citation>
    <scope>NUCLEOTIDE SEQUENCE [LARGE SCALE GENOMIC DNA]</scope>
    <source>
        <strain evidence="7">DSM 45722</strain>
    </source>
</reference>
<organism evidence="6 7">
    <name type="scientific">Klenkia marina</name>
    <dbReference type="NCBI Taxonomy" id="1960309"/>
    <lineage>
        <taxon>Bacteria</taxon>
        <taxon>Bacillati</taxon>
        <taxon>Actinomycetota</taxon>
        <taxon>Actinomycetes</taxon>
        <taxon>Geodermatophilales</taxon>
        <taxon>Geodermatophilaceae</taxon>
        <taxon>Klenkia</taxon>
    </lineage>
</organism>
<evidence type="ECO:0000313" key="7">
    <source>
        <dbReference type="Proteomes" id="UP000198981"/>
    </source>
</evidence>
<sequence length="261" mass="27846">MAGGGAHPGRSVTSRALRVLDAFDADHPRLTLSEIAERSGMPLTTAHRLLAELSAWGALVRRPDGRYVVGRRLWDLGLLAPVQAELRQVASPFLLDVHTATRDTVHLAVRDGLDALYVDRVSGRESVPVVSQVGSRLPLHAVGVGKVLLAAAPPEVVEDVLRAPSRQTRHTIVDPVRLARELAEVRRSGAARTSEEMSLGAASVAVPVVVARGGAPTVVAAALGIVVPTHRAERDLPRLVPVLQVAARGIARELARTDEFR</sequence>
<dbReference type="SUPFAM" id="SSF46785">
    <property type="entry name" value="Winged helix' DNA-binding domain"/>
    <property type="match status" value="1"/>
</dbReference>
<accession>A0A1G4XX82</accession>
<dbReference type="PROSITE" id="PS51078">
    <property type="entry name" value="ICLR_ED"/>
    <property type="match status" value="1"/>
</dbReference>
<dbReference type="AlphaFoldDB" id="A0A1G4XX82"/>
<dbReference type="GO" id="GO:0045892">
    <property type="term" value="P:negative regulation of DNA-templated transcription"/>
    <property type="evidence" value="ECO:0007669"/>
    <property type="project" value="TreeGrafter"/>
</dbReference>
<gene>
    <name evidence="6" type="ORF">SAMN03159343_1674</name>
</gene>
<dbReference type="GO" id="GO:0003700">
    <property type="term" value="F:DNA-binding transcription factor activity"/>
    <property type="evidence" value="ECO:0007669"/>
    <property type="project" value="TreeGrafter"/>
</dbReference>
<evidence type="ECO:0000256" key="3">
    <source>
        <dbReference type="ARBA" id="ARBA00023163"/>
    </source>
</evidence>
<protein>
    <submittedName>
        <fullName evidence="6">Transcriptional regulator, IclR family</fullName>
    </submittedName>
</protein>
<dbReference type="Gene3D" id="3.30.450.40">
    <property type="match status" value="1"/>
</dbReference>
<dbReference type="InterPro" id="IPR050707">
    <property type="entry name" value="HTH_MetabolicPath_Reg"/>
</dbReference>
<feature type="domain" description="HTH iclR-type" evidence="4">
    <location>
        <begin position="10"/>
        <end position="71"/>
    </location>
</feature>
<dbReference type="PANTHER" id="PTHR30136:SF24">
    <property type="entry name" value="HTH-TYPE TRANSCRIPTIONAL REPRESSOR ALLR"/>
    <property type="match status" value="1"/>
</dbReference>
<dbReference type="SMART" id="SM00346">
    <property type="entry name" value="HTH_ICLR"/>
    <property type="match status" value="1"/>
</dbReference>
<dbReference type="InterPro" id="IPR036390">
    <property type="entry name" value="WH_DNA-bd_sf"/>
</dbReference>
<evidence type="ECO:0000256" key="1">
    <source>
        <dbReference type="ARBA" id="ARBA00023015"/>
    </source>
</evidence>
<dbReference type="EMBL" id="FMUH01000002">
    <property type="protein sequence ID" value="SCX45811.1"/>
    <property type="molecule type" value="Genomic_DNA"/>
</dbReference>